<evidence type="ECO:0000313" key="1">
    <source>
        <dbReference type="EMBL" id="EUT91613.1"/>
    </source>
</evidence>
<gene>
    <name evidence="1" type="ORF">PFAG_00599</name>
</gene>
<accession>W7FPJ4</accession>
<proteinExistence type="predicted"/>
<dbReference type="Proteomes" id="UP000030666">
    <property type="component" value="Unassembled WGS sequence"/>
</dbReference>
<protein>
    <submittedName>
        <fullName evidence="1">Uncharacterized protein</fullName>
    </submittedName>
</protein>
<reference evidence="1" key="1">
    <citation type="submission" date="2013-02" db="EMBL/GenBank/DDBJ databases">
        <title>The Genome Sequence of Plasmodium falciparum Santa Lucia.</title>
        <authorList>
            <consortium name="The Broad Institute Genome Sequencing Platform"/>
            <consortium name="The Broad Institute Genome Sequencing Center for Infectious Disease"/>
            <person name="Neafsey D."/>
            <person name="Cheeseman I."/>
            <person name="Volkman S."/>
            <person name="Adams J."/>
            <person name="Walker B."/>
            <person name="Young S.K."/>
            <person name="Zeng Q."/>
            <person name="Gargeya S."/>
            <person name="Fitzgerald M."/>
            <person name="Haas B."/>
            <person name="Abouelleil A."/>
            <person name="Alvarado L."/>
            <person name="Arachchi H.M."/>
            <person name="Berlin A.M."/>
            <person name="Chapman S.B."/>
            <person name="Dewar J."/>
            <person name="Goldberg J."/>
            <person name="Griggs A."/>
            <person name="Gujja S."/>
            <person name="Hansen M."/>
            <person name="Howarth C."/>
            <person name="Imamovic A."/>
            <person name="Larimer J."/>
            <person name="McCowan C."/>
            <person name="Murphy C."/>
            <person name="Neiman D."/>
            <person name="Pearson M."/>
            <person name="Priest M."/>
            <person name="Roberts A."/>
            <person name="Saif S."/>
            <person name="Shea T."/>
            <person name="Sisk P."/>
            <person name="Sykes S."/>
            <person name="Wortman J."/>
            <person name="Nusbaum C."/>
            <person name="Birren B."/>
        </authorList>
    </citation>
    <scope>NUCLEOTIDE SEQUENCE [LARGE SCALE GENOMIC DNA]</scope>
    <source>
        <strain evidence="1">Santa Lucia</strain>
    </source>
</reference>
<dbReference type="AlphaFoldDB" id="W7FPJ4"/>
<organism evidence="1">
    <name type="scientific">Plasmodium falciparum Santa Lucia</name>
    <dbReference type="NCBI Taxonomy" id="478859"/>
    <lineage>
        <taxon>Eukaryota</taxon>
        <taxon>Sar</taxon>
        <taxon>Alveolata</taxon>
        <taxon>Apicomplexa</taxon>
        <taxon>Aconoidasida</taxon>
        <taxon>Haemosporida</taxon>
        <taxon>Plasmodiidae</taxon>
        <taxon>Plasmodium</taxon>
        <taxon>Plasmodium (Laverania)</taxon>
    </lineage>
</organism>
<name>W7FPJ4_PLAFA</name>
<sequence>MKILEKALEWKKKMEDMKKKKYIYIYIYILI</sequence>
<dbReference type="EMBL" id="KE123476">
    <property type="protein sequence ID" value="EUT91613.1"/>
    <property type="molecule type" value="Genomic_DNA"/>
</dbReference>